<organism evidence="1 2">
    <name type="scientific">Trichinella nelsoni</name>
    <dbReference type="NCBI Taxonomy" id="6336"/>
    <lineage>
        <taxon>Eukaryota</taxon>
        <taxon>Metazoa</taxon>
        <taxon>Ecdysozoa</taxon>
        <taxon>Nematoda</taxon>
        <taxon>Enoplea</taxon>
        <taxon>Dorylaimia</taxon>
        <taxon>Trichinellida</taxon>
        <taxon>Trichinellidae</taxon>
        <taxon>Trichinella</taxon>
    </lineage>
</organism>
<evidence type="ECO:0000313" key="2">
    <source>
        <dbReference type="Proteomes" id="UP000054630"/>
    </source>
</evidence>
<dbReference type="Proteomes" id="UP000054630">
    <property type="component" value="Unassembled WGS sequence"/>
</dbReference>
<dbReference type="AlphaFoldDB" id="A0A0V0S1E5"/>
<protein>
    <submittedName>
        <fullName evidence="1">Uncharacterized protein</fullName>
    </submittedName>
</protein>
<evidence type="ECO:0000313" key="1">
    <source>
        <dbReference type="EMBL" id="KRX20521.1"/>
    </source>
</evidence>
<comment type="caution">
    <text evidence="1">The sequence shown here is derived from an EMBL/GenBank/DDBJ whole genome shotgun (WGS) entry which is preliminary data.</text>
</comment>
<gene>
    <name evidence="1" type="ORF">T07_4265</name>
</gene>
<dbReference type="EMBL" id="JYDL01000048">
    <property type="protein sequence ID" value="KRX20521.1"/>
    <property type="molecule type" value="Genomic_DNA"/>
</dbReference>
<reference evidence="1 2" key="1">
    <citation type="submission" date="2015-01" db="EMBL/GenBank/DDBJ databases">
        <title>Evolution of Trichinella species and genotypes.</title>
        <authorList>
            <person name="Korhonen P.K."/>
            <person name="Edoardo P."/>
            <person name="Giuseppe L.R."/>
            <person name="Gasser R.B."/>
        </authorList>
    </citation>
    <scope>NUCLEOTIDE SEQUENCE [LARGE SCALE GENOMIC DNA]</scope>
    <source>
        <strain evidence="1">ISS37</strain>
    </source>
</reference>
<accession>A0A0V0S1E5</accession>
<keyword evidence="2" id="KW-1185">Reference proteome</keyword>
<name>A0A0V0S1E5_9BILA</name>
<sequence length="60" mass="7274">MEICNIEKFGIVERQWHFDYGIWLNFKRPTRFVGGYQKKHFKMDAMLDGRNNGDMKFSEL</sequence>
<proteinExistence type="predicted"/>